<gene>
    <name evidence="5" type="ORF">COR51_22410</name>
</gene>
<dbReference type="Gene3D" id="1.10.260.40">
    <property type="entry name" value="lambda repressor-like DNA-binding domains"/>
    <property type="match status" value="1"/>
</dbReference>
<keyword evidence="1" id="KW-0805">Transcription regulation</keyword>
<dbReference type="EMBL" id="NWTN01000022">
    <property type="protein sequence ID" value="PRQ65380.1"/>
    <property type="molecule type" value="Genomic_DNA"/>
</dbReference>
<evidence type="ECO:0000313" key="5">
    <source>
        <dbReference type="EMBL" id="PRQ65380.1"/>
    </source>
</evidence>
<dbReference type="CDD" id="cd00093">
    <property type="entry name" value="HTH_XRE"/>
    <property type="match status" value="1"/>
</dbReference>
<proteinExistence type="predicted"/>
<accession>A0ABX5D6S6</accession>
<feature type="domain" description="HTH cro/C1-type" evidence="4">
    <location>
        <begin position="8"/>
        <end position="62"/>
    </location>
</feature>
<evidence type="ECO:0000256" key="2">
    <source>
        <dbReference type="ARBA" id="ARBA00023125"/>
    </source>
</evidence>
<dbReference type="SUPFAM" id="SSF47413">
    <property type="entry name" value="lambda repressor-like DNA-binding domains"/>
    <property type="match status" value="1"/>
</dbReference>
<evidence type="ECO:0000256" key="1">
    <source>
        <dbReference type="ARBA" id="ARBA00023015"/>
    </source>
</evidence>
<protein>
    <submittedName>
        <fullName evidence="5">Phage repressor protein</fullName>
    </submittedName>
</protein>
<organism evidence="5 6">
    <name type="scientific">Vibrio mediterranei</name>
    <dbReference type="NCBI Taxonomy" id="689"/>
    <lineage>
        <taxon>Bacteria</taxon>
        <taxon>Pseudomonadati</taxon>
        <taxon>Pseudomonadota</taxon>
        <taxon>Gammaproteobacteria</taxon>
        <taxon>Vibrionales</taxon>
        <taxon>Vibrionaceae</taxon>
        <taxon>Vibrio</taxon>
    </lineage>
</organism>
<evidence type="ECO:0000256" key="3">
    <source>
        <dbReference type="ARBA" id="ARBA00023163"/>
    </source>
</evidence>
<dbReference type="RefSeq" id="WP_096444268.1">
    <property type="nucleotide sequence ID" value="NZ_NWTN01000022.1"/>
</dbReference>
<evidence type="ECO:0000259" key="4">
    <source>
        <dbReference type="PROSITE" id="PS50943"/>
    </source>
</evidence>
<dbReference type="Gene3D" id="2.10.109.10">
    <property type="entry name" value="Umud Fragment, subunit A"/>
    <property type="match status" value="1"/>
</dbReference>
<dbReference type="InterPro" id="IPR036286">
    <property type="entry name" value="LexA/Signal_pep-like_sf"/>
</dbReference>
<dbReference type="Proteomes" id="UP000238163">
    <property type="component" value="Unassembled WGS sequence"/>
</dbReference>
<dbReference type="SMART" id="SM00530">
    <property type="entry name" value="HTH_XRE"/>
    <property type="match status" value="1"/>
</dbReference>
<comment type="caution">
    <text evidence="5">The sequence shown here is derived from an EMBL/GenBank/DDBJ whole genome shotgun (WGS) entry which is preliminary data.</text>
</comment>
<dbReference type="InterPro" id="IPR039418">
    <property type="entry name" value="LexA-like"/>
</dbReference>
<dbReference type="CDD" id="cd06529">
    <property type="entry name" value="S24_LexA-like"/>
    <property type="match status" value="1"/>
</dbReference>
<dbReference type="Pfam" id="PF00717">
    <property type="entry name" value="Peptidase_S24"/>
    <property type="match status" value="1"/>
</dbReference>
<dbReference type="InterPro" id="IPR010982">
    <property type="entry name" value="Lambda_DNA-bd_dom_sf"/>
</dbReference>
<sequence length="211" mass="23801">MKSIGARIKKQRKIRKLTQHELAVAVGTTKAAVSRWETDKNSVAATNLELVASILDVDVEWLLTGESEAEREKSIFWAPFCSSIEAAAGDGVLNPDVELERFPIPRCSLRYQNDQEQIFCVVVKGDSMEPVLYDGSIIAVNGGNRDIRDGRMYLLNQNGLLRVKILQTRPGELVLKSYNSNYKDEIHSCIQDDDEFLILGEVFWYSSMTKQ</sequence>
<dbReference type="PANTHER" id="PTHR40661:SF2">
    <property type="entry name" value="HTH-TYPE TRANSCRIPTIONAL REGULATOR PRTR"/>
    <property type="match status" value="1"/>
</dbReference>
<dbReference type="InterPro" id="IPR001387">
    <property type="entry name" value="Cro/C1-type_HTH"/>
</dbReference>
<dbReference type="SUPFAM" id="SSF51306">
    <property type="entry name" value="LexA/Signal peptidase"/>
    <property type="match status" value="1"/>
</dbReference>
<name>A0ABX5D6S6_9VIBR</name>
<dbReference type="Pfam" id="PF01381">
    <property type="entry name" value="HTH_3"/>
    <property type="match status" value="1"/>
</dbReference>
<keyword evidence="3" id="KW-0804">Transcription</keyword>
<keyword evidence="2" id="KW-0238">DNA-binding</keyword>
<evidence type="ECO:0000313" key="6">
    <source>
        <dbReference type="Proteomes" id="UP000238163"/>
    </source>
</evidence>
<keyword evidence="6" id="KW-1185">Reference proteome</keyword>
<dbReference type="PROSITE" id="PS50943">
    <property type="entry name" value="HTH_CROC1"/>
    <property type="match status" value="1"/>
</dbReference>
<dbReference type="InterPro" id="IPR015927">
    <property type="entry name" value="Peptidase_S24_S26A/B/C"/>
</dbReference>
<reference evidence="5 6" key="1">
    <citation type="submission" date="2018-03" db="EMBL/GenBank/DDBJ databases">
        <title>Genetic Diversity and Phenotypic Plasticity of AHL Mediated Quorum Sensing in Environmental Strains of Vibrio mediterranei.</title>
        <authorList>
            <person name="Lantoine F."/>
            <person name="Vouve F."/>
        </authorList>
    </citation>
    <scope>NUCLEOTIDE SEQUENCE [LARGE SCALE GENOMIC DNA]</scope>
    <source>
        <strain evidence="5 6">17LN0615E</strain>
    </source>
</reference>
<dbReference type="PANTHER" id="PTHR40661">
    <property type="match status" value="1"/>
</dbReference>